<feature type="compositionally biased region" description="Polar residues" evidence="1">
    <location>
        <begin position="243"/>
        <end position="253"/>
    </location>
</feature>
<evidence type="ECO:0000256" key="1">
    <source>
        <dbReference type="SAM" id="MobiDB-lite"/>
    </source>
</evidence>
<evidence type="ECO:0000313" key="3">
    <source>
        <dbReference type="Proteomes" id="UP001556367"/>
    </source>
</evidence>
<proteinExistence type="predicted"/>
<comment type="caution">
    <text evidence="2">The sequence shown here is derived from an EMBL/GenBank/DDBJ whole genome shotgun (WGS) entry which is preliminary data.</text>
</comment>
<organism evidence="2 3">
    <name type="scientific">Hohenbuehelia grisea</name>
    <dbReference type="NCBI Taxonomy" id="104357"/>
    <lineage>
        <taxon>Eukaryota</taxon>
        <taxon>Fungi</taxon>
        <taxon>Dikarya</taxon>
        <taxon>Basidiomycota</taxon>
        <taxon>Agaricomycotina</taxon>
        <taxon>Agaricomycetes</taxon>
        <taxon>Agaricomycetidae</taxon>
        <taxon>Agaricales</taxon>
        <taxon>Pleurotineae</taxon>
        <taxon>Pleurotaceae</taxon>
        <taxon>Hohenbuehelia</taxon>
    </lineage>
</organism>
<keyword evidence="3" id="KW-1185">Reference proteome</keyword>
<protein>
    <submittedName>
        <fullName evidence="2">Uncharacterized protein</fullName>
    </submittedName>
</protein>
<feature type="region of interest" description="Disordered" evidence="1">
    <location>
        <begin position="230"/>
        <end position="328"/>
    </location>
</feature>
<reference evidence="3" key="1">
    <citation type="submission" date="2024-06" db="EMBL/GenBank/DDBJ databases">
        <title>Multi-omics analyses provide insights into the biosynthesis of the anticancer antibiotic pleurotin in Hohenbuehelia grisea.</title>
        <authorList>
            <person name="Weaver J.A."/>
            <person name="Alberti F."/>
        </authorList>
    </citation>
    <scope>NUCLEOTIDE SEQUENCE [LARGE SCALE GENOMIC DNA]</scope>
    <source>
        <strain evidence="3">T-177</strain>
    </source>
</reference>
<feature type="region of interest" description="Disordered" evidence="1">
    <location>
        <begin position="348"/>
        <end position="368"/>
    </location>
</feature>
<gene>
    <name evidence="2" type="ORF">HGRIS_000657</name>
</gene>
<feature type="compositionally biased region" description="Acidic residues" evidence="1">
    <location>
        <begin position="348"/>
        <end position="357"/>
    </location>
</feature>
<evidence type="ECO:0000313" key="2">
    <source>
        <dbReference type="EMBL" id="KAL0958515.1"/>
    </source>
</evidence>
<dbReference type="Proteomes" id="UP001556367">
    <property type="component" value="Unassembled WGS sequence"/>
</dbReference>
<feature type="compositionally biased region" description="Polar residues" evidence="1">
    <location>
        <begin position="277"/>
        <end position="289"/>
    </location>
</feature>
<accession>A0ABR3JT12</accession>
<name>A0ABR3JT12_9AGAR</name>
<sequence>MAPSDNFSLRSNFSHATSDSLFSRRLVPASTFVAGRVYSVQETIQRPLFELMKECSSMLSNPHGPTTALSTLQRQLDRGKLRPCVLLGHKRADRQICLMATFGGTDDLSTVPLALQNFLVPVSPTAPLENPAFGNIQVSTQPEWIHKTRQWLIVIPFQSTGTLYSFRRSPAGGRETSEFHFPHADVEWISDAFDAKLREFKDKCRQDPVFRSRCFREYEEQMKDVNNRSCTSLAHGSVRTRASARSNRHSMPNQHPPGHSADTASSWRRHSRAVSVPSASVLAQPSAPSLSGPKFFADFPSDSSSSSKEPPTGPGLRSSSLPWRSRKVSRPASCYDNSRCFTVREDIEDESSADEELPVTPDANISGLPEDDTAAVMSAELSNIDLQIQTTQAKAKVSNDHCISGSGSLPTEDSKSLLFETAPGRNRKLFKRLPKMPSFSLGTKRA</sequence>
<dbReference type="EMBL" id="JASNQZ010000004">
    <property type="protein sequence ID" value="KAL0958515.1"/>
    <property type="molecule type" value="Genomic_DNA"/>
</dbReference>